<accession>A0ABW1AGD4</accession>
<keyword evidence="4" id="KW-0456">Lyase</keyword>
<proteinExistence type="predicted"/>
<feature type="signal peptide" evidence="5">
    <location>
        <begin position="1"/>
        <end position="19"/>
    </location>
</feature>
<evidence type="ECO:0000313" key="7">
    <source>
        <dbReference type="EMBL" id="MFC5753580.1"/>
    </source>
</evidence>
<evidence type="ECO:0000313" key="8">
    <source>
        <dbReference type="Proteomes" id="UP001596074"/>
    </source>
</evidence>
<dbReference type="InterPro" id="IPR012480">
    <property type="entry name" value="Hepar_II_III_C"/>
</dbReference>
<keyword evidence="8" id="KW-1185">Reference proteome</keyword>
<keyword evidence="2 5" id="KW-0732">Signal</keyword>
<dbReference type="Pfam" id="PF07940">
    <property type="entry name" value="Hepar_II_III_C"/>
    <property type="match status" value="1"/>
</dbReference>
<name>A0ABW1AGD4_9ACTN</name>
<evidence type="ECO:0000256" key="3">
    <source>
        <dbReference type="ARBA" id="ARBA00022764"/>
    </source>
</evidence>
<sequence length="622" mass="67002">MPFGALVLAVLSATGCAVAGGEAAAVGARPVAPAARPSPGATAPGPCLGYHGLDGANPAREVKAGRFRIPDTPPERVADGPDVDWGLDPHRDRTWQLWLHSLEWLGGLIKEYGRTRDRASLDLAAGIVRDWLADNALPGRFGHARREAIEEGAKFRLATMTCLRAHLDARWLDEAIARHAEELADPRNWSGPWNHGTDESMTLLAAACRIGREDLAGLAYERLVSAVLRPPAGVRPAIDAEGANNEQSTQYSVYNRTRWRSAMDVIRACRRPVPAELARRHALMDEFIAFQSAPAGDLIQIGETYASTISRVSRPGRGPLRYAASQGRAGTRPGARARVYEAGYVMGRSGWGDGDRPYKEEMAYTARFGPGRYAHGQDDHMALTFYAQGRSILVPSGHAGYSEPVWRDWLRSPEAHNTVVVRDIPFDSRAATALTGHRFAEGGDFFRFSDTAFAGSTRTRSVLAASDPDALVVLDQVRSAAPRTVEQLWHLPAAFEARPDGGDAVATAGGIRVHFLRVAVPGSAAQAGTGRAAAVVKGSREQRQGWVAPAPRTAVPAPVVRLPAHGQEVRMLTLIAPVRDGARPSVRVSPPRANGVYVIEAEIAGRRLAVEAAPDGTLRRTR</sequence>
<dbReference type="PANTHER" id="PTHR39210">
    <property type="entry name" value="HEPARIN-SULFATE LYASE"/>
    <property type="match status" value="1"/>
</dbReference>
<dbReference type="RefSeq" id="WP_378290740.1">
    <property type="nucleotide sequence ID" value="NZ_JBHSON010000116.1"/>
</dbReference>
<evidence type="ECO:0000256" key="5">
    <source>
        <dbReference type="SAM" id="SignalP"/>
    </source>
</evidence>
<keyword evidence="3" id="KW-0574">Periplasm</keyword>
<comment type="subcellular location">
    <subcellularLocation>
        <location evidence="1">Periplasm</location>
    </subcellularLocation>
</comment>
<dbReference type="EMBL" id="JBHSON010000116">
    <property type="protein sequence ID" value="MFC5753580.1"/>
    <property type="molecule type" value="Genomic_DNA"/>
</dbReference>
<organism evidence="7 8">
    <name type="scientific">Actinomadura rugatobispora</name>
    <dbReference type="NCBI Taxonomy" id="1994"/>
    <lineage>
        <taxon>Bacteria</taxon>
        <taxon>Bacillati</taxon>
        <taxon>Actinomycetota</taxon>
        <taxon>Actinomycetes</taxon>
        <taxon>Streptosporangiales</taxon>
        <taxon>Thermomonosporaceae</taxon>
        <taxon>Actinomadura</taxon>
    </lineage>
</organism>
<feature type="domain" description="Heparinase II/III-like C-terminal" evidence="6">
    <location>
        <begin position="366"/>
        <end position="552"/>
    </location>
</feature>
<protein>
    <submittedName>
        <fullName evidence="7">Heparinase II/III family protein</fullName>
    </submittedName>
</protein>
<evidence type="ECO:0000256" key="1">
    <source>
        <dbReference type="ARBA" id="ARBA00004418"/>
    </source>
</evidence>
<gene>
    <name evidence="7" type="ORF">ACFPZN_48855</name>
</gene>
<dbReference type="Gene3D" id="1.50.10.100">
    <property type="entry name" value="Chondroitin AC/alginate lyase"/>
    <property type="match status" value="1"/>
</dbReference>
<reference evidence="8" key="1">
    <citation type="journal article" date="2019" name="Int. J. Syst. Evol. Microbiol.">
        <title>The Global Catalogue of Microorganisms (GCM) 10K type strain sequencing project: providing services to taxonomists for standard genome sequencing and annotation.</title>
        <authorList>
            <consortium name="The Broad Institute Genomics Platform"/>
            <consortium name="The Broad Institute Genome Sequencing Center for Infectious Disease"/>
            <person name="Wu L."/>
            <person name="Ma J."/>
        </authorList>
    </citation>
    <scope>NUCLEOTIDE SEQUENCE [LARGE SCALE GENOMIC DNA]</scope>
    <source>
        <strain evidence="8">KCTC 42087</strain>
    </source>
</reference>
<comment type="caution">
    <text evidence="7">The sequence shown here is derived from an EMBL/GenBank/DDBJ whole genome shotgun (WGS) entry which is preliminary data.</text>
</comment>
<evidence type="ECO:0000256" key="4">
    <source>
        <dbReference type="ARBA" id="ARBA00023239"/>
    </source>
</evidence>
<dbReference type="InterPro" id="IPR008929">
    <property type="entry name" value="Chondroitin_lyas"/>
</dbReference>
<feature type="chain" id="PRO_5046399823" evidence="5">
    <location>
        <begin position="20"/>
        <end position="622"/>
    </location>
</feature>
<dbReference type="SUPFAM" id="SSF48230">
    <property type="entry name" value="Chondroitin AC/alginate lyase"/>
    <property type="match status" value="1"/>
</dbReference>
<dbReference type="Proteomes" id="UP001596074">
    <property type="component" value="Unassembled WGS sequence"/>
</dbReference>
<dbReference type="Gene3D" id="2.70.98.70">
    <property type="match status" value="1"/>
</dbReference>
<evidence type="ECO:0000259" key="6">
    <source>
        <dbReference type="Pfam" id="PF07940"/>
    </source>
</evidence>
<dbReference type="PANTHER" id="PTHR39210:SF1">
    <property type="entry name" value="HEPARIN-SULFATE LYASE"/>
    <property type="match status" value="1"/>
</dbReference>
<evidence type="ECO:0000256" key="2">
    <source>
        <dbReference type="ARBA" id="ARBA00022729"/>
    </source>
</evidence>